<dbReference type="InterPro" id="IPR002881">
    <property type="entry name" value="DUF58"/>
</dbReference>
<organism evidence="2 3">
    <name type="scientific">Saccharophagus degradans</name>
    <dbReference type="NCBI Taxonomy" id="86304"/>
    <lineage>
        <taxon>Bacteria</taxon>
        <taxon>Pseudomonadati</taxon>
        <taxon>Pseudomonadota</taxon>
        <taxon>Gammaproteobacteria</taxon>
        <taxon>Cellvibrionales</taxon>
        <taxon>Cellvibrionaceae</taxon>
        <taxon>Saccharophagus</taxon>
    </lineage>
</organism>
<accession>A0AAW7XBR4</accession>
<dbReference type="AlphaFoldDB" id="A0AAW7XBR4"/>
<dbReference type="Pfam" id="PF01882">
    <property type="entry name" value="DUF58"/>
    <property type="match status" value="1"/>
</dbReference>
<name>A0AAW7XBR4_9GAMM</name>
<evidence type="ECO:0000313" key="3">
    <source>
        <dbReference type="Proteomes" id="UP001169760"/>
    </source>
</evidence>
<proteinExistence type="predicted"/>
<reference evidence="2" key="1">
    <citation type="submission" date="2023-07" db="EMBL/GenBank/DDBJ databases">
        <title>Genome content predicts the carbon catabolic preferences of heterotrophic bacteria.</title>
        <authorList>
            <person name="Gralka M."/>
        </authorList>
    </citation>
    <scope>NUCLEOTIDE SEQUENCE</scope>
    <source>
        <strain evidence="2">I3M17_2</strain>
    </source>
</reference>
<feature type="domain" description="DUF58" evidence="1">
    <location>
        <begin position="64"/>
        <end position="286"/>
    </location>
</feature>
<dbReference type="Proteomes" id="UP001169760">
    <property type="component" value="Unassembled WGS sequence"/>
</dbReference>
<evidence type="ECO:0000313" key="2">
    <source>
        <dbReference type="EMBL" id="MDO6424178.1"/>
    </source>
</evidence>
<dbReference type="RefSeq" id="WP_216062762.1">
    <property type="nucleotide sequence ID" value="NZ_CP123764.1"/>
</dbReference>
<dbReference type="EMBL" id="JAUOPB010000013">
    <property type="protein sequence ID" value="MDO6424178.1"/>
    <property type="molecule type" value="Genomic_DNA"/>
</dbReference>
<dbReference type="PANTHER" id="PTHR33608:SF12">
    <property type="entry name" value="DUF58 DOMAIN-CONTAINING PROTEIN"/>
    <property type="match status" value="1"/>
</dbReference>
<protein>
    <submittedName>
        <fullName evidence="2">DUF58 domain-containing protein</fullName>
    </submittedName>
</protein>
<evidence type="ECO:0000259" key="1">
    <source>
        <dbReference type="Pfam" id="PF01882"/>
    </source>
</evidence>
<sequence>MAKPHLTEQQTYAGDSAVHVSVDRLLQLRHIGSGVQLHARKRTQSSIDGDLATRFRGRGMEFAEVRPYHAGDDIRNIDWRVTARTQKTHTKLFQEERERPVFIVVDQRASMFFGTQSVFKSVYAAELAACIGWGAMANNDRIGALIFGDNDQKDLRPKRGKHAMLAFLHQLQVFNNALNSPICTQATHSITQQLEDISRIAKPGSAIYVISDFHDFNVADPTNAAQRALRHLSKHTDVNLFMVYDPFEMNLPRHRAITLSDGEHRLDLNATNRQTAQQYHMQFNNHLEQVRTSARQSGASFRELDITTHLERALNDLFLLSGRKRSSK</sequence>
<dbReference type="PANTHER" id="PTHR33608">
    <property type="entry name" value="BLL2464 PROTEIN"/>
    <property type="match status" value="1"/>
</dbReference>
<gene>
    <name evidence="2" type="ORF">Q4521_16955</name>
</gene>
<comment type="caution">
    <text evidence="2">The sequence shown here is derived from an EMBL/GenBank/DDBJ whole genome shotgun (WGS) entry which is preliminary data.</text>
</comment>